<sequence length="96" mass="10923">MMTLRLCEDTTETAEWRGRLVTCTEKVQKEKANGTAVHMGVHPSRVVITRLMLDKAAEKILEGQAWSRPVGRKEGKHKRGTTEKMQGEKNLMHNVH</sequence>
<dbReference type="GO" id="GO:0003735">
    <property type="term" value="F:structural constituent of ribosome"/>
    <property type="evidence" value="ECO:0007669"/>
    <property type="project" value="InterPro"/>
</dbReference>
<proteinExistence type="inferred from homology"/>
<dbReference type="InterPro" id="IPR005756">
    <property type="entry name" value="Ribosomal_uL24_euk/arc"/>
</dbReference>
<keyword evidence="3" id="KW-0687">Ribonucleoprotein</keyword>
<dbReference type="Pfam" id="PF16906">
    <property type="entry name" value="Ribosomal_L26"/>
    <property type="match status" value="1"/>
</dbReference>
<dbReference type="AlphaFoldDB" id="A0A8J6GED4"/>
<reference evidence="5" key="1">
    <citation type="submission" date="2020-03" db="EMBL/GenBank/DDBJ databases">
        <title>Studies in the Genomics of Life Span.</title>
        <authorList>
            <person name="Glass D."/>
        </authorList>
    </citation>
    <scope>NUCLEOTIDE SEQUENCE</scope>
    <source>
        <strain evidence="5">LTLLF</strain>
        <tissue evidence="5">Muscle</tissue>
    </source>
</reference>
<dbReference type="PANTHER" id="PTHR11143">
    <property type="entry name" value="60S RIBOSOMAL PROTEIN L26 FAMILY MEMBER"/>
    <property type="match status" value="1"/>
</dbReference>
<comment type="similarity">
    <text evidence="1">Belongs to the universal ribosomal protein uL24 family.</text>
</comment>
<evidence type="ECO:0000256" key="1">
    <source>
        <dbReference type="ARBA" id="ARBA00010618"/>
    </source>
</evidence>
<evidence type="ECO:0000256" key="4">
    <source>
        <dbReference type="SAM" id="MobiDB-lite"/>
    </source>
</evidence>
<name>A0A8J6GED4_MICOH</name>
<protein>
    <submittedName>
        <fullName evidence="5">60S ribosomal protein L26</fullName>
    </submittedName>
</protein>
<evidence type="ECO:0000256" key="2">
    <source>
        <dbReference type="ARBA" id="ARBA00022980"/>
    </source>
</evidence>
<evidence type="ECO:0000313" key="5">
    <source>
        <dbReference type="EMBL" id="KAH0509014.1"/>
    </source>
</evidence>
<dbReference type="Proteomes" id="UP000710432">
    <property type="component" value="Unassembled WGS sequence"/>
</dbReference>
<feature type="compositionally biased region" description="Basic and acidic residues" evidence="4">
    <location>
        <begin position="80"/>
        <end position="96"/>
    </location>
</feature>
<evidence type="ECO:0000256" key="3">
    <source>
        <dbReference type="ARBA" id="ARBA00023274"/>
    </source>
</evidence>
<dbReference type="GO" id="GO:0006412">
    <property type="term" value="P:translation"/>
    <property type="evidence" value="ECO:0007669"/>
    <property type="project" value="InterPro"/>
</dbReference>
<gene>
    <name evidence="5" type="ORF">LTLLF_160725</name>
</gene>
<keyword evidence="2 5" id="KW-0689">Ribosomal protein</keyword>
<comment type="caution">
    <text evidence="5">The sequence shown here is derived from an EMBL/GenBank/DDBJ whole genome shotgun (WGS) entry which is preliminary data.</text>
</comment>
<dbReference type="Gene3D" id="2.30.30.30">
    <property type="match status" value="1"/>
</dbReference>
<accession>A0A8J6GED4</accession>
<organism evidence="5 6">
    <name type="scientific">Microtus ochrogaster</name>
    <name type="common">Prairie vole</name>
    <dbReference type="NCBI Taxonomy" id="79684"/>
    <lineage>
        <taxon>Eukaryota</taxon>
        <taxon>Metazoa</taxon>
        <taxon>Chordata</taxon>
        <taxon>Craniata</taxon>
        <taxon>Vertebrata</taxon>
        <taxon>Euteleostomi</taxon>
        <taxon>Mammalia</taxon>
        <taxon>Eutheria</taxon>
        <taxon>Euarchontoglires</taxon>
        <taxon>Glires</taxon>
        <taxon>Rodentia</taxon>
        <taxon>Myomorpha</taxon>
        <taxon>Muroidea</taxon>
        <taxon>Cricetidae</taxon>
        <taxon>Arvicolinae</taxon>
        <taxon>Microtus</taxon>
    </lineage>
</organism>
<dbReference type="InterPro" id="IPR014722">
    <property type="entry name" value="Rib_uL2_dom2"/>
</dbReference>
<feature type="region of interest" description="Disordered" evidence="4">
    <location>
        <begin position="64"/>
        <end position="96"/>
    </location>
</feature>
<dbReference type="EMBL" id="JAATJU010023016">
    <property type="protein sequence ID" value="KAH0509014.1"/>
    <property type="molecule type" value="Genomic_DNA"/>
</dbReference>
<dbReference type="GO" id="GO:0015934">
    <property type="term" value="C:large ribosomal subunit"/>
    <property type="evidence" value="ECO:0007669"/>
    <property type="project" value="InterPro"/>
</dbReference>
<evidence type="ECO:0000313" key="6">
    <source>
        <dbReference type="Proteomes" id="UP000710432"/>
    </source>
</evidence>